<dbReference type="Proteomes" id="UP000233551">
    <property type="component" value="Unassembled WGS sequence"/>
</dbReference>
<gene>
    <name evidence="1" type="ORF">CRG98_029533</name>
</gene>
<evidence type="ECO:0000313" key="1">
    <source>
        <dbReference type="EMBL" id="PKI50095.1"/>
    </source>
</evidence>
<sequence length="146" mass="16205">MDSHVRPRTNGFRSSAPVIVGRALIPWGSNFHPSLGVETSGCGGSKSGTKYERHMRQPVSMHQGLNIHLWKVLKWGHVIGVGIFIVGHNFTIVSHHHDPLVWVLTCYASPALAFKTLNVTIPRGRSVDFTLRIVAGCFLLLLDFRL</sequence>
<dbReference type="EMBL" id="PGOL01002147">
    <property type="protein sequence ID" value="PKI50095.1"/>
    <property type="molecule type" value="Genomic_DNA"/>
</dbReference>
<evidence type="ECO:0000313" key="2">
    <source>
        <dbReference type="Proteomes" id="UP000233551"/>
    </source>
</evidence>
<accession>A0A2I0J1H6</accession>
<keyword evidence="2" id="KW-1185">Reference proteome</keyword>
<proteinExistence type="predicted"/>
<organism evidence="1 2">
    <name type="scientific">Punica granatum</name>
    <name type="common">Pomegranate</name>
    <dbReference type="NCBI Taxonomy" id="22663"/>
    <lineage>
        <taxon>Eukaryota</taxon>
        <taxon>Viridiplantae</taxon>
        <taxon>Streptophyta</taxon>
        <taxon>Embryophyta</taxon>
        <taxon>Tracheophyta</taxon>
        <taxon>Spermatophyta</taxon>
        <taxon>Magnoliopsida</taxon>
        <taxon>eudicotyledons</taxon>
        <taxon>Gunneridae</taxon>
        <taxon>Pentapetalae</taxon>
        <taxon>rosids</taxon>
        <taxon>malvids</taxon>
        <taxon>Myrtales</taxon>
        <taxon>Lythraceae</taxon>
        <taxon>Punica</taxon>
    </lineage>
</organism>
<protein>
    <submittedName>
        <fullName evidence="1">Uncharacterized protein</fullName>
    </submittedName>
</protein>
<reference evidence="1 2" key="1">
    <citation type="submission" date="2017-11" db="EMBL/GenBank/DDBJ databases">
        <title>De-novo sequencing of pomegranate (Punica granatum L.) genome.</title>
        <authorList>
            <person name="Akparov Z."/>
            <person name="Amiraslanov A."/>
            <person name="Hajiyeva S."/>
            <person name="Abbasov M."/>
            <person name="Kaur K."/>
            <person name="Hamwieh A."/>
            <person name="Solovyev V."/>
            <person name="Salamov A."/>
            <person name="Braich B."/>
            <person name="Kosarev P."/>
            <person name="Mahmoud A."/>
            <person name="Hajiyev E."/>
            <person name="Babayeva S."/>
            <person name="Izzatullayeva V."/>
            <person name="Mammadov A."/>
            <person name="Mammadov A."/>
            <person name="Sharifova S."/>
            <person name="Ojaghi J."/>
            <person name="Eynullazada K."/>
            <person name="Bayramov B."/>
            <person name="Abdulazimova A."/>
            <person name="Shahmuradov I."/>
        </authorList>
    </citation>
    <scope>NUCLEOTIDE SEQUENCE [LARGE SCALE GENOMIC DNA]</scope>
    <source>
        <strain evidence="2">cv. AG2017</strain>
        <tissue evidence="1">Leaf</tissue>
    </source>
</reference>
<name>A0A2I0J1H6_PUNGR</name>
<comment type="caution">
    <text evidence="1">The sequence shown here is derived from an EMBL/GenBank/DDBJ whole genome shotgun (WGS) entry which is preliminary data.</text>
</comment>
<dbReference type="AlphaFoldDB" id="A0A2I0J1H6"/>